<dbReference type="STRING" id="1798704.A3J93_01260"/>
<protein>
    <submittedName>
        <fullName evidence="1">Uncharacterized protein</fullName>
    </submittedName>
</protein>
<comment type="caution">
    <text evidence="1">The sequence shown here is derived from an EMBL/GenBank/DDBJ whole genome shotgun (WGS) entry which is preliminary data.</text>
</comment>
<evidence type="ECO:0000313" key="1">
    <source>
        <dbReference type="EMBL" id="OGH88707.1"/>
    </source>
</evidence>
<organism evidence="1 2">
    <name type="scientific">Candidatus Magasanikbacteria bacterium RIFOXYC2_FULL_42_28</name>
    <dbReference type="NCBI Taxonomy" id="1798704"/>
    <lineage>
        <taxon>Bacteria</taxon>
        <taxon>Candidatus Magasanikiibacteriota</taxon>
    </lineage>
</organism>
<evidence type="ECO:0000313" key="2">
    <source>
        <dbReference type="Proteomes" id="UP000177907"/>
    </source>
</evidence>
<gene>
    <name evidence="1" type="ORF">A3J93_01260</name>
</gene>
<accession>A0A1F6NXP3</accession>
<proteinExistence type="predicted"/>
<reference evidence="1 2" key="1">
    <citation type="journal article" date="2016" name="Nat. Commun.">
        <title>Thousands of microbial genomes shed light on interconnected biogeochemical processes in an aquifer system.</title>
        <authorList>
            <person name="Anantharaman K."/>
            <person name="Brown C.T."/>
            <person name="Hug L.A."/>
            <person name="Sharon I."/>
            <person name="Castelle C.J."/>
            <person name="Probst A.J."/>
            <person name="Thomas B.C."/>
            <person name="Singh A."/>
            <person name="Wilkins M.J."/>
            <person name="Karaoz U."/>
            <person name="Brodie E.L."/>
            <person name="Williams K.H."/>
            <person name="Hubbard S.S."/>
            <person name="Banfield J.F."/>
        </authorList>
    </citation>
    <scope>NUCLEOTIDE SEQUENCE [LARGE SCALE GENOMIC DNA]</scope>
</reference>
<name>A0A1F6NXP3_9BACT</name>
<dbReference type="Proteomes" id="UP000177907">
    <property type="component" value="Unassembled WGS sequence"/>
</dbReference>
<dbReference type="EMBL" id="MFQZ01000001">
    <property type="protein sequence ID" value="OGH88707.1"/>
    <property type="molecule type" value="Genomic_DNA"/>
</dbReference>
<dbReference type="AlphaFoldDB" id="A0A1F6NXP3"/>
<sequence length="69" mass="7685">MRDKGPLRWSFGFLVNLSTDYIVDNDFLCYNGCIERGGGKTIAIKTRGCFCLGGIAGLILEKLTHRLFV</sequence>